<dbReference type="KEGG" id="dpp:DICPUDRAFT_81894"/>
<feature type="transmembrane region" description="Helical" evidence="2">
    <location>
        <begin position="101"/>
        <end position="120"/>
    </location>
</feature>
<dbReference type="FunCoup" id="F0ZUW9">
    <property type="interactions" value="398"/>
</dbReference>
<dbReference type="EMBL" id="GL871202">
    <property type="protein sequence ID" value="EGC32276.1"/>
    <property type="molecule type" value="Genomic_DNA"/>
</dbReference>
<organism evidence="3 4">
    <name type="scientific">Dictyostelium purpureum</name>
    <name type="common">Slime mold</name>
    <dbReference type="NCBI Taxonomy" id="5786"/>
    <lineage>
        <taxon>Eukaryota</taxon>
        <taxon>Amoebozoa</taxon>
        <taxon>Evosea</taxon>
        <taxon>Eumycetozoa</taxon>
        <taxon>Dictyostelia</taxon>
        <taxon>Dictyosteliales</taxon>
        <taxon>Dictyosteliaceae</taxon>
        <taxon>Dictyostelium</taxon>
    </lineage>
</organism>
<dbReference type="VEuPathDB" id="AmoebaDB:DICPUDRAFT_81894"/>
<gene>
    <name evidence="3" type="ORF">DICPUDRAFT_81894</name>
</gene>
<evidence type="ECO:0000313" key="4">
    <source>
        <dbReference type="Proteomes" id="UP000001064"/>
    </source>
</evidence>
<dbReference type="AlphaFoldDB" id="F0ZUW9"/>
<proteinExistence type="predicted"/>
<dbReference type="RefSeq" id="XP_003291213.1">
    <property type="nucleotide sequence ID" value="XM_003291165.1"/>
</dbReference>
<dbReference type="Proteomes" id="UP000001064">
    <property type="component" value="Unassembled WGS sequence"/>
</dbReference>
<feature type="region of interest" description="Disordered" evidence="1">
    <location>
        <begin position="1"/>
        <end position="52"/>
    </location>
</feature>
<feature type="compositionally biased region" description="Polar residues" evidence="1">
    <location>
        <begin position="1"/>
        <end position="27"/>
    </location>
</feature>
<protein>
    <submittedName>
        <fullName evidence="3">Uncharacterized protein</fullName>
    </submittedName>
</protein>
<name>F0ZUW9_DICPU</name>
<evidence type="ECO:0000256" key="1">
    <source>
        <dbReference type="SAM" id="MobiDB-lite"/>
    </source>
</evidence>
<keyword evidence="2" id="KW-0812">Transmembrane</keyword>
<evidence type="ECO:0000313" key="3">
    <source>
        <dbReference type="EMBL" id="EGC32276.1"/>
    </source>
</evidence>
<keyword evidence="2" id="KW-0472">Membrane</keyword>
<dbReference type="GeneID" id="10507387"/>
<evidence type="ECO:0000256" key="2">
    <source>
        <dbReference type="SAM" id="Phobius"/>
    </source>
</evidence>
<feature type="transmembrane region" description="Helical" evidence="2">
    <location>
        <begin position="68"/>
        <end position="89"/>
    </location>
</feature>
<keyword evidence="2" id="KW-1133">Transmembrane helix</keyword>
<sequence>MDSQNSYSGYNTFNHQPSWSNSSNIYPSGNRDPEKNPLLTETEKTNIGTSYRKTTTNKKKGLNIFVKLFVILFYLVSIALVAVGLYHYFETDHRKPEVKTVFYFIGGIILFVVTSIVLIARKCGR</sequence>
<keyword evidence="4" id="KW-1185">Reference proteome</keyword>
<reference evidence="4" key="1">
    <citation type="journal article" date="2011" name="Genome Biol.">
        <title>Comparative genomics of the social amoebae Dictyostelium discoideum and Dictyostelium purpureum.</title>
        <authorList>
            <consortium name="US DOE Joint Genome Institute (JGI-PGF)"/>
            <person name="Sucgang R."/>
            <person name="Kuo A."/>
            <person name="Tian X."/>
            <person name="Salerno W."/>
            <person name="Parikh A."/>
            <person name="Feasley C.L."/>
            <person name="Dalin E."/>
            <person name="Tu H."/>
            <person name="Huang E."/>
            <person name="Barry K."/>
            <person name="Lindquist E."/>
            <person name="Shapiro H."/>
            <person name="Bruce D."/>
            <person name="Schmutz J."/>
            <person name="Salamov A."/>
            <person name="Fey P."/>
            <person name="Gaudet P."/>
            <person name="Anjard C."/>
            <person name="Babu M.M."/>
            <person name="Basu S."/>
            <person name="Bushmanova Y."/>
            <person name="van der Wel H."/>
            <person name="Katoh-Kurasawa M."/>
            <person name="Dinh C."/>
            <person name="Coutinho P.M."/>
            <person name="Saito T."/>
            <person name="Elias M."/>
            <person name="Schaap P."/>
            <person name="Kay R.R."/>
            <person name="Henrissat B."/>
            <person name="Eichinger L."/>
            <person name="Rivero F."/>
            <person name="Putnam N.H."/>
            <person name="West C.M."/>
            <person name="Loomis W.F."/>
            <person name="Chisholm R.L."/>
            <person name="Shaulsky G."/>
            <person name="Strassmann J.E."/>
            <person name="Queller D.C."/>
            <person name="Kuspa A."/>
            <person name="Grigoriev I.V."/>
        </authorList>
    </citation>
    <scope>NUCLEOTIDE SEQUENCE [LARGE SCALE GENOMIC DNA]</scope>
    <source>
        <strain evidence="4">QSDP1</strain>
    </source>
</reference>
<dbReference type="InParanoid" id="F0ZUW9"/>
<accession>F0ZUW9</accession>